<dbReference type="GO" id="GO:0000921">
    <property type="term" value="P:septin ring assembly"/>
    <property type="evidence" value="ECO:0007669"/>
    <property type="project" value="InterPro"/>
</dbReference>
<protein>
    <recommendedName>
        <fullName evidence="8">Septation ring formation regulator EzrA</fullName>
    </recommendedName>
</protein>
<reference evidence="9 10" key="1">
    <citation type="submission" date="2016-12" db="EMBL/GenBank/DDBJ databases">
        <title>Domibacillus sp. SAOS 44 whole genome sequencing.</title>
        <authorList>
            <person name="Verma A."/>
            <person name="Krishnamurthi S."/>
        </authorList>
    </citation>
    <scope>NUCLEOTIDE SEQUENCE [LARGE SCALE GENOMIC DNA]</scope>
    <source>
        <strain evidence="9 10">SAOS 44</strain>
    </source>
</reference>
<feature type="topological domain" description="Cytoplasmic" evidence="8">
    <location>
        <begin position="22"/>
        <end position="572"/>
    </location>
</feature>
<name>A0A1Q5P7Z2_9BACI</name>
<keyword evidence="7 8" id="KW-0131">Cell cycle</keyword>
<evidence type="ECO:0000256" key="1">
    <source>
        <dbReference type="ARBA" id="ARBA00022618"/>
    </source>
</evidence>
<proteinExistence type="inferred from homology"/>
<sequence length="572" mass="66396">MKFVIGAVIVALVLLIYIIITRKKNATEIDRLDMKKTELLHRPVNEELTKVKRLNMTGQTEELFDRWRAEWDEVVTVDIPAIDEKLFESEGKIDQFRFGTAKKTNADIAGHLDQIEKKVDGILTELDQLVGSEEKNRAEGEDMHARQRDARKRLLAHRHTFGKAAAVLEVQLDVSTGRFEKFADLTEDGNYLEARELLMEIQVEMDKIQHKMERIPVLMTEVNHILPAQLAEIENGYKEMKQDGYLLDHLQIEKEANVLKEDLSRCRDFLVKTEVEETELIVSDAKDSIEFFYDLLEKEVIARHNVMKDEGQIGLIIDEIRGYNGDLIEETDVVKQSYQLDEEESSVPRYLEEEIYHLEKQYEILHGRIAEEKTAYSFLYDELKDIQARIKEMKKEQEGFTAFLQTLRKDEVEAGEELQSLRLHVQQITRKVKQSNLPGLPDYYRDMAEEAHHRLKETNTYLNEKPLNMKAVREKLDAAKSAINHLTNKTDELIEQVELSERMIQFGNRYRGTHPSIGSKLNEAEIAFRHADYGKALELCATAIDKVDSRGLKRFDAQYTEERKKKETAVSK</sequence>
<dbReference type="NCBIfam" id="NF003413">
    <property type="entry name" value="PRK04778.1-7"/>
    <property type="match status" value="1"/>
</dbReference>
<keyword evidence="2 8" id="KW-0812">Transmembrane</keyword>
<dbReference type="Pfam" id="PF06160">
    <property type="entry name" value="EzrA"/>
    <property type="match status" value="1"/>
</dbReference>
<dbReference type="Proteomes" id="UP000186524">
    <property type="component" value="Unassembled WGS sequence"/>
</dbReference>
<dbReference type="GO" id="GO:0005886">
    <property type="term" value="C:plasma membrane"/>
    <property type="evidence" value="ECO:0007669"/>
    <property type="project" value="UniProtKB-SubCell"/>
</dbReference>
<keyword evidence="5 8" id="KW-0472">Membrane</keyword>
<evidence type="ECO:0000256" key="3">
    <source>
        <dbReference type="ARBA" id="ARBA00022989"/>
    </source>
</evidence>
<evidence type="ECO:0000256" key="5">
    <source>
        <dbReference type="ARBA" id="ARBA00023136"/>
    </source>
</evidence>
<evidence type="ECO:0000256" key="4">
    <source>
        <dbReference type="ARBA" id="ARBA00023054"/>
    </source>
</evidence>
<accession>A0A1Q5P7Z2</accession>
<evidence type="ECO:0000256" key="2">
    <source>
        <dbReference type="ARBA" id="ARBA00022692"/>
    </source>
</evidence>
<keyword evidence="6 8" id="KW-0717">Septation</keyword>
<dbReference type="HAMAP" id="MF_00728">
    <property type="entry name" value="EzrA"/>
    <property type="match status" value="1"/>
</dbReference>
<comment type="similarity">
    <text evidence="8">Belongs to the EzrA family.</text>
</comment>
<evidence type="ECO:0000256" key="7">
    <source>
        <dbReference type="ARBA" id="ARBA00023306"/>
    </source>
</evidence>
<evidence type="ECO:0000256" key="6">
    <source>
        <dbReference type="ARBA" id="ARBA00023210"/>
    </source>
</evidence>
<dbReference type="STRING" id="1714354.BLL40_02670"/>
<keyword evidence="3 8" id="KW-1133">Transmembrane helix</keyword>
<comment type="caution">
    <text evidence="9">The sequence shown here is derived from an EMBL/GenBank/DDBJ whole genome shotgun (WGS) entry which is preliminary data.</text>
</comment>
<comment type="function">
    <text evidence="8">Negative regulator of FtsZ ring formation; modulates the frequency and position of FtsZ ring formation. Inhibits FtsZ ring formation at polar sites. Interacts either with FtsZ or with one of its binding partners to promote depolymerization.</text>
</comment>
<keyword evidence="4 8" id="KW-0175">Coiled coil</keyword>
<evidence type="ECO:0000313" key="9">
    <source>
        <dbReference type="EMBL" id="OKL38395.1"/>
    </source>
</evidence>
<dbReference type="GO" id="GO:0000917">
    <property type="term" value="P:division septum assembly"/>
    <property type="evidence" value="ECO:0007669"/>
    <property type="project" value="UniProtKB-KW"/>
</dbReference>
<feature type="coiled-coil region" evidence="8">
    <location>
        <begin position="469"/>
        <end position="496"/>
    </location>
</feature>
<dbReference type="AlphaFoldDB" id="A0A1Q5P7Z2"/>
<evidence type="ECO:0000313" key="10">
    <source>
        <dbReference type="Proteomes" id="UP000186524"/>
    </source>
</evidence>
<keyword evidence="8" id="KW-1003">Cell membrane</keyword>
<feature type="topological domain" description="Extracellular" evidence="8">
    <location>
        <begin position="1"/>
        <end position="2"/>
    </location>
</feature>
<dbReference type="GO" id="GO:0005940">
    <property type="term" value="C:septin ring"/>
    <property type="evidence" value="ECO:0007669"/>
    <property type="project" value="InterPro"/>
</dbReference>
<dbReference type="InterPro" id="IPR010379">
    <property type="entry name" value="EzrA"/>
</dbReference>
<comment type="subcellular location">
    <subcellularLocation>
        <location evidence="8">Cell membrane</location>
        <topology evidence="8">Single-pass membrane protein</topology>
    </subcellularLocation>
    <text evidence="8">Colocalized with FtsZ to the nascent septal site.</text>
</comment>
<keyword evidence="10" id="KW-1185">Reference proteome</keyword>
<dbReference type="EMBL" id="MRWQ01000001">
    <property type="protein sequence ID" value="OKL38395.1"/>
    <property type="molecule type" value="Genomic_DNA"/>
</dbReference>
<evidence type="ECO:0000256" key="8">
    <source>
        <dbReference type="HAMAP-Rule" id="MF_00728"/>
    </source>
</evidence>
<keyword evidence="1 8" id="KW-0132">Cell division</keyword>
<gene>
    <name evidence="8" type="primary">ezrA</name>
    <name evidence="9" type="ORF">BLL40_02670</name>
</gene>
<organism evidence="9 10">
    <name type="scientific">Domibacillus mangrovi</name>
    <dbReference type="NCBI Taxonomy" id="1714354"/>
    <lineage>
        <taxon>Bacteria</taxon>
        <taxon>Bacillati</taxon>
        <taxon>Bacillota</taxon>
        <taxon>Bacilli</taxon>
        <taxon>Bacillales</taxon>
        <taxon>Bacillaceae</taxon>
        <taxon>Domibacillus</taxon>
    </lineage>
</organism>